<dbReference type="EnsemblPlants" id="AET7Gv20351100.1">
    <property type="protein sequence ID" value="AET7Gv20351100.1"/>
    <property type="gene ID" value="AET7Gv20351100"/>
</dbReference>
<feature type="region of interest" description="Disordered" evidence="1">
    <location>
        <begin position="448"/>
        <end position="515"/>
    </location>
</feature>
<proteinExistence type="predicted"/>
<feature type="region of interest" description="Disordered" evidence="1">
    <location>
        <begin position="1"/>
        <end position="41"/>
    </location>
</feature>
<reference evidence="3" key="3">
    <citation type="journal article" date="2017" name="Nature">
        <title>Genome sequence of the progenitor of the wheat D genome Aegilops tauschii.</title>
        <authorList>
            <person name="Luo M.C."/>
            <person name="Gu Y.Q."/>
            <person name="Puiu D."/>
            <person name="Wang H."/>
            <person name="Twardziok S.O."/>
            <person name="Deal K.R."/>
            <person name="Huo N."/>
            <person name="Zhu T."/>
            <person name="Wang L."/>
            <person name="Wang Y."/>
            <person name="McGuire P.E."/>
            <person name="Liu S."/>
            <person name="Long H."/>
            <person name="Ramasamy R.K."/>
            <person name="Rodriguez J.C."/>
            <person name="Van S.L."/>
            <person name="Yuan L."/>
            <person name="Wang Z."/>
            <person name="Xia Z."/>
            <person name="Xiao L."/>
            <person name="Anderson O.D."/>
            <person name="Ouyang S."/>
            <person name="Liang Y."/>
            <person name="Zimin A.V."/>
            <person name="Pertea G."/>
            <person name="Qi P."/>
            <person name="Bennetzen J.L."/>
            <person name="Dai X."/>
            <person name="Dawson M.W."/>
            <person name="Muller H.G."/>
            <person name="Kugler K."/>
            <person name="Rivarola-Duarte L."/>
            <person name="Spannagl M."/>
            <person name="Mayer K.F.X."/>
            <person name="Lu F.H."/>
            <person name="Bevan M.W."/>
            <person name="Leroy P."/>
            <person name="Li P."/>
            <person name="You F.M."/>
            <person name="Sun Q."/>
            <person name="Liu Z."/>
            <person name="Lyons E."/>
            <person name="Wicker T."/>
            <person name="Salzberg S.L."/>
            <person name="Devos K.M."/>
            <person name="Dvorak J."/>
        </authorList>
    </citation>
    <scope>NUCLEOTIDE SEQUENCE [LARGE SCALE GENOMIC DNA]</scope>
    <source>
        <strain evidence="3">cv. AL8/78</strain>
    </source>
</reference>
<dbReference type="STRING" id="200361.A0A453QW71"/>
<dbReference type="Gramene" id="AET7Gv20351100.1">
    <property type="protein sequence ID" value="AET7Gv20351100.1"/>
    <property type="gene ID" value="AET7Gv20351100"/>
</dbReference>
<organism evidence="3 4">
    <name type="scientific">Aegilops tauschii subsp. strangulata</name>
    <name type="common">Goatgrass</name>
    <dbReference type="NCBI Taxonomy" id="200361"/>
    <lineage>
        <taxon>Eukaryota</taxon>
        <taxon>Viridiplantae</taxon>
        <taxon>Streptophyta</taxon>
        <taxon>Embryophyta</taxon>
        <taxon>Tracheophyta</taxon>
        <taxon>Spermatophyta</taxon>
        <taxon>Magnoliopsida</taxon>
        <taxon>Liliopsida</taxon>
        <taxon>Poales</taxon>
        <taxon>Poaceae</taxon>
        <taxon>BOP clade</taxon>
        <taxon>Pooideae</taxon>
        <taxon>Triticodae</taxon>
        <taxon>Triticeae</taxon>
        <taxon>Triticinae</taxon>
        <taxon>Aegilops</taxon>
    </lineage>
</organism>
<dbReference type="Pfam" id="PF04195">
    <property type="entry name" value="Transposase_28"/>
    <property type="match status" value="1"/>
</dbReference>
<reference evidence="3" key="4">
    <citation type="submission" date="2019-03" db="UniProtKB">
        <authorList>
            <consortium name="EnsemblPlants"/>
        </authorList>
    </citation>
    <scope>IDENTIFICATION</scope>
</reference>
<sequence>MPSSSVDPDNGVPTAAEIDDAEAVLPSRPTGDERLVSSLRTQADVDDLRKKHGIPSEYAARPAGDDRRACTRPPPGSICVYAHALEAGMRVPLPSFFCEVLVHFGIAPAQLMPNAWRAMAGFLALCNSAGVPPSLAVFRRFFVLSISSKKHKGWYHFRARDRSVLRFTGMPGTPMDWKKLFFFLSSPEPWPCPVEWGKPSMSSFINPALTSEENRSAAKLLRAYGGAAVDITTCLCDGNRAAIAMIPAASPMPPLTPSSSTTTRLNSSSKGMDPSVYHMMKTMLAEKAAAQASASAKKVKAEPGSNAQAPPPLCGKKRGLEEANGEDSSAHSLLSGMCSPPPGFSGKPQHFPSRHDGDATGWEAARKLLQGAVSPPLERAFAAKEPSDVVRSSYAAILQVYLAGKCDGEFFIGLSGVQSTALFVCRRRTTRRSPWATLWSWRRSWRRGTRRSPRCGSSWRRRRQSSPPCSAGQTLRQMRSSPPSSMSWGPRSACGGARSTRWRGTSAGEVVGERRRRHEARSGRLIISLIEIFSVMLSTHFVLTFT</sequence>
<evidence type="ECO:0000256" key="1">
    <source>
        <dbReference type="SAM" id="MobiDB-lite"/>
    </source>
</evidence>
<feature type="compositionally biased region" description="Low complexity" evidence="1">
    <location>
        <begin position="478"/>
        <end position="492"/>
    </location>
</feature>
<feature type="compositionally biased region" description="Basic residues" evidence="1">
    <location>
        <begin position="448"/>
        <end position="464"/>
    </location>
</feature>
<reference evidence="4" key="1">
    <citation type="journal article" date="2014" name="Science">
        <title>Ancient hybridizations among the ancestral genomes of bread wheat.</title>
        <authorList>
            <consortium name="International Wheat Genome Sequencing Consortium,"/>
            <person name="Marcussen T."/>
            <person name="Sandve S.R."/>
            <person name="Heier L."/>
            <person name="Spannagl M."/>
            <person name="Pfeifer M."/>
            <person name="Jakobsen K.S."/>
            <person name="Wulff B.B."/>
            <person name="Steuernagel B."/>
            <person name="Mayer K.F."/>
            <person name="Olsen O.A."/>
        </authorList>
    </citation>
    <scope>NUCLEOTIDE SEQUENCE [LARGE SCALE GENOMIC DNA]</scope>
    <source>
        <strain evidence="4">cv. AL8/78</strain>
    </source>
</reference>
<dbReference type="PANTHER" id="PTHR31099">
    <property type="entry name" value="OS06G0165300 PROTEIN"/>
    <property type="match status" value="1"/>
</dbReference>
<dbReference type="Proteomes" id="UP000015105">
    <property type="component" value="Chromosome 7D"/>
</dbReference>
<reference evidence="3" key="5">
    <citation type="journal article" date="2021" name="G3 (Bethesda)">
        <title>Aegilops tauschii genome assembly Aet v5.0 features greater sequence contiguity and improved annotation.</title>
        <authorList>
            <person name="Wang L."/>
            <person name="Zhu T."/>
            <person name="Rodriguez J.C."/>
            <person name="Deal K.R."/>
            <person name="Dubcovsky J."/>
            <person name="McGuire P.E."/>
            <person name="Lux T."/>
            <person name="Spannagl M."/>
            <person name="Mayer K.F.X."/>
            <person name="Baldrich P."/>
            <person name="Meyers B.C."/>
            <person name="Huo N."/>
            <person name="Gu Y.Q."/>
            <person name="Zhou H."/>
            <person name="Devos K.M."/>
            <person name="Bennetzen J.L."/>
            <person name="Unver T."/>
            <person name="Budak H."/>
            <person name="Gulick P.J."/>
            <person name="Galiba G."/>
            <person name="Kalapos B."/>
            <person name="Nelson D.R."/>
            <person name="Li P."/>
            <person name="You F.M."/>
            <person name="Luo M.C."/>
            <person name="Dvorak J."/>
        </authorList>
    </citation>
    <scope>NUCLEOTIDE SEQUENCE [LARGE SCALE GENOMIC DNA]</scope>
    <source>
        <strain evidence="3">cv. AL8/78</strain>
    </source>
</reference>
<dbReference type="InterPro" id="IPR007321">
    <property type="entry name" value="Transposase_28"/>
</dbReference>
<evidence type="ECO:0000259" key="2">
    <source>
        <dbReference type="Pfam" id="PF04195"/>
    </source>
</evidence>
<feature type="domain" description="Transposase (putative) gypsy type" evidence="2">
    <location>
        <begin position="78"/>
        <end position="144"/>
    </location>
</feature>
<feature type="region of interest" description="Disordered" evidence="1">
    <location>
        <begin position="295"/>
        <end position="359"/>
    </location>
</feature>
<dbReference type="PANTHER" id="PTHR31099:SF28">
    <property type="entry name" value="F5J5.12"/>
    <property type="match status" value="1"/>
</dbReference>
<dbReference type="AlphaFoldDB" id="A0A453QW71"/>
<evidence type="ECO:0000313" key="4">
    <source>
        <dbReference type="Proteomes" id="UP000015105"/>
    </source>
</evidence>
<keyword evidence="4" id="KW-1185">Reference proteome</keyword>
<evidence type="ECO:0000313" key="3">
    <source>
        <dbReference type="EnsemblPlants" id="AET7Gv20351100.1"/>
    </source>
</evidence>
<name>A0A453QW71_AEGTS</name>
<accession>A0A453QW71</accession>
<protein>
    <recommendedName>
        <fullName evidence="2">Transposase (putative) gypsy type domain-containing protein</fullName>
    </recommendedName>
</protein>
<reference evidence="4" key="2">
    <citation type="journal article" date="2017" name="Nat. Plants">
        <title>The Aegilops tauschii genome reveals multiple impacts of transposons.</title>
        <authorList>
            <person name="Zhao G."/>
            <person name="Zou C."/>
            <person name="Li K."/>
            <person name="Wang K."/>
            <person name="Li T."/>
            <person name="Gao L."/>
            <person name="Zhang X."/>
            <person name="Wang H."/>
            <person name="Yang Z."/>
            <person name="Liu X."/>
            <person name="Jiang W."/>
            <person name="Mao L."/>
            <person name="Kong X."/>
            <person name="Jiao Y."/>
            <person name="Jia J."/>
        </authorList>
    </citation>
    <scope>NUCLEOTIDE SEQUENCE [LARGE SCALE GENOMIC DNA]</scope>
    <source>
        <strain evidence="4">cv. AL8/78</strain>
    </source>
</reference>